<gene>
    <name evidence="2" type="ORF">DVH24_001323</name>
</gene>
<name>A0A498JYX7_MALDO</name>
<keyword evidence="3" id="KW-1185">Reference proteome</keyword>
<accession>A0A498JYX7</accession>
<dbReference type="EMBL" id="RDQH01000330">
    <property type="protein sequence ID" value="RXI01089.1"/>
    <property type="molecule type" value="Genomic_DNA"/>
</dbReference>
<proteinExistence type="predicted"/>
<protein>
    <submittedName>
        <fullName evidence="2">Uncharacterized protein</fullName>
    </submittedName>
</protein>
<evidence type="ECO:0000313" key="2">
    <source>
        <dbReference type="EMBL" id="RXI01089.1"/>
    </source>
</evidence>
<dbReference type="Proteomes" id="UP000290289">
    <property type="component" value="Chromosome 4"/>
</dbReference>
<reference evidence="2 3" key="1">
    <citation type="submission" date="2018-10" db="EMBL/GenBank/DDBJ databases">
        <title>A high-quality apple genome assembly.</title>
        <authorList>
            <person name="Hu J."/>
        </authorList>
    </citation>
    <scope>NUCLEOTIDE SEQUENCE [LARGE SCALE GENOMIC DNA]</scope>
    <source>
        <strain evidence="3">cv. HFTH1</strain>
        <tissue evidence="2">Young leaf</tissue>
    </source>
</reference>
<feature type="region of interest" description="Disordered" evidence="1">
    <location>
        <begin position="1"/>
        <end position="26"/>
    </location>
</feature>
<dbReference type="AlphaFoldDB" id="A0A498JYX7"/>
<organism evidence="2 3">
    <name type="scientific">Malus domestica</name>
    <name type="common">Apple</name>
    <name type="synonym">Pyrus malus</name>
    <dbReference type="NCBI Taxonomy" id="3750"/>
    <lineage>
        <taxon>Eukaryota</taxon>
        <taxon>Viridiplantae</taxon>
        <taxon>Streptophyta</taxon>
        <taxon>Embryophyta</taxon>
        <taxon>Tracheophyta</taxon>
        <taxon>Spermatophyta</taxon>
        <taxon>Magnoliopsida</taxon>
        <taxon>eudicotyledons</taxon>
        <taxon>Gunneridae</taxon>
        <taxon>Pentapetalae</taxon>
        <taxon>rosids</taxon>
        <taxon>fabids</taxon>
        <taxon>Rosales</taxon>
        <taxon>Rosaceae</taxon>
        <taxon>Amygdaloideae</taxon>
        <taxon>Maleae</taxon>
        <taxon>Malus</taxon>
    </lineage>
</organism>
<evidence type="ECO:0000256" key="1">
    <source>
        <dbReference type="SAM" id="MobiDB-lite"/>
    </source>
</evidence>
<comment type="caution">
    <text evidence="2">The sequence shown here is derived from an EMBL/GenBank/DDBJ whole genome shotgun (WGS) entry which is preliminary data.</text>
</comment>
<evidence type="ECO:0000313" key="3">
    <source>
        <dbReference type="Proteomes" id="UP000290289"/>
    </source>
</evidence>
<sequence>MRAIANSGGTYSSLQHKKQPNSKTYEESDCVLIRIRSRVLQNKVIHDTVVSSDIAPLRDAESMTEFLRNAILHLYFGPRKSWSHNYP</sequence>